<gene>
    <name evidence="14" type="ORF">ABVK25_010564</name>
</gene>
<evidence type="ECO:0000313" key="14">
    <source>
        <dbReference type="EMBL" id="KAL2049213.1"/>
    </source>
</evidence>
<keyword evidence="7 13" id="KW-1133">Transmembrane helix</keyword>
<keyword evidence="4 13" id="KW-0812">Transmembrane</keyword>
<evidence type="ECO:0000256" key="4">
    <source>
        <dbReference type="ARBA" id="ARBA00022692"/>
    </source>
</evidence>
<feature type="transmembrane region" description="Helical" evidence="13">
    <location>
        <begin position="12"/>
        <end position="32"/>
    </location>
</feature>
<evidence type="ECO:0000256" key="12">
    <source>
        <dbReference type="ARBA" id="ARBA00023221"/>
    </source>
</evidence>
<evidence type="ECO:0000256" key="5">
    <source>
        <dbReference type="ARBA" id="ARBA00022824"/>
    </source>
</evidence>
<evidence type="ECO:0000256" key="2">
    <source>
        <dbReference type="ARBA" id="ARBA00005377"/>
    </source>
</evidence>
<keyword evidence="15" id="KW-1185">Reference proteome</keyword>
<keyword evidence="12" id="KW-0753">Steroid metabolism</keyword>
<keyword evidence="5" id="KW-0256">Endoplasmic reticulum</keyword>
<evidence type="ECO:0000256" key="11">
    <source>
        <dbReference type="ARBA" id="ARBA00023166"/>
    </source>
</evidence>
<keyword evidence="8" id="KW-0756">Sterol biosynthesis</keyword>
<evidence type="ECO:0008006" key="16">
    <source>
        <dbReference type="Google" id="ProtNLM"/>
    </source>
</evidence>
<dbReference type="Proteomes" id="UP001590951">
    <property type="component" value="Unassembled WGS sequence"/>
</dbReference>
<accession>A0ABR4AU48</accession>
<keyword evidence="10 13" id="KW-0472">Membrane</keyword>
<name>A0ABR4AU48_9LECA</name>
<sequence length="132" mass="14995">MTSMLPSYEGPLQYWLLFMSSLTIFNTIQAYISPAVTRNIYTGDPTQVTALSARTFGTWTLIEGIVRAYTAYHVNSPDAYVLALCTFGSAVWHWGSEWLWFGTVEWSGVWPSLMLDVPSTVWMLMSWSAYTQ</sequence>
<evidence type="ECO:0000256" key="10">
    <source>
        <dbReference type="ARBA" id="ARBA00023136"/>
    </source>
</evidence>
<evidence type="ECO:0000256" key="9">
    <source>
        <dbReference type="ARBA" id="ARBA00023098"/>
    </source>
</evidence>
<dbReference type="InterPro" id="IPR005352">
    <property type="entry name" value="Erg28"/>
</dbReference>
<comment type="caution">
    <text evidence="14">The sequence shown here is derived from an EMBL/GenBank/DDBJ whole genome shotgun (WGS) entry which is preliminary data.</text>
</comment>
<comment type="subcellular location">
    <subcellularLocation>
        <location evidence="1">Endoplasmic reticulum membrane</location>
        <topology evidence="1">Multi-pass membrane protein</topology>
    </subcellularLocation>
</comment>
<evidence type="ECO:0000256" key="13">
    <source>
        <dbReference type="SAM" id="Phobius"/>
    </source>
</evidence>
<comment type="similarity">
    <text evidence="2">Belongs to the ERG28 family.</text>
</comment>
<evidence type="ECO:0000256" key="6">
    <source>
        <dbReference type="ARBA" id="ARBA00022955"/>
    </source>
</evidence>
<evidence type="ECO:0000256" key="7">
    <source>
        <dbReference type="ARBA" id="ARBA00022989"/>
    </source>
</evidence>
<keyword evidence="11" id="KW-1207">Sterol metabolism</keyword>
<dbReference type="EMBL" id="JBHFEH010000069">
    <property type="protein sequence ID" value="KAL2049213.1"/>
    <property type="molecule type" value="Genomic_DNA"/>
</dbReference>
<organism evidence="14 15">
    <name type="scientific">Lepraria finkii</name>
    <dbReference type="NCBI Taxonomy" id="1340010"/>
    <lineage>
        <taxon>Eukaryota</taxon>
        <taxon>Fungi</taxon>
        <taxon>Dikarya</taxon>
        <taxon>Ascomycota</taxon>
        <taxon>Pezizomycotina</taxon>
        <taxon>Lecanoromycetes</taxon>
        <taxon>OSLEUM clade</taxon>
        <taxon>Lecanoromycetidae</taxon>
        <taxon>Lecanorales</taxon>
        <taxon>Lecanorineae</taxon>
        <taxon>Stereocaulaceae</taxon>
        <taxon>Lepraria</taxon>
    </lineage>
</organism>
<evidence type="ECO:0000256" key="3">
    <source>
        <dbReference type="ARBA" id="ARBA00022516"/>
    </source>
</evidence>
<evidence type="ECO:0000256" key="8">
    <source>
        <dbReference type="ARBA" id="ARBA00023011"/>
    </source>
</evidence>
<keyword evidence="9" id="KW-0443">Lipid metabolism</keyword>
<dbReference type="PANTHER" id="PTHR15451:SF19">
    <property type="entry name" value="ERGOSTEROL BIOSYNTHETIC PROTEIN 28 HOMOLOG"/>
    <property type="match status" value="1"/>
</dbReference>
<evidence type="ECO:0000313" key="15">
    <source>
        <dbReference type="Proteomes" id="UP001590951"/>
    </source>
</evidence>
<dbReference type="Pfam" id="PF03694">
    <property type="entry name" value="Erg28"/>
    <property type="match status" value="1"/>
</dbReference>
<reference evidence="14 15" key="1">
    <citation type="submission" date="2024-09" db="EMBL/GenBank/DDBJ databases">
        <title>Rethinking Asexuality: The Enigmatic Case of Functional Sexual Genes in Lepraria (Stereocaulaceae).</title>
        <authorList>
            <person name="Doellman M."/>
            <person name="Sun Y."/>
            <person name="Barcenas-Pena A."/>
            <person name="Lumbsch H.T."/>
            <person name="Grewe F."/>
        </authorList>
    </citation>
    <scope>NUCLEOTIDE SEQUENCE [LARGE SCALE GENOMIC DNA]</scope>
    <source>
        <strain evidence="14 15">Grewe 0041</strain>
    </source>
</reference>
<evidence type="ECO:0000256" key="1">
    <source>
        <dbReference type="ARBA" id="ARBA00004477"/>
    </source>
</evidence>
<dbReference type="PANTHER" id="PTHR15451">
    <property type="entry name" value="ERGOSTEROL BIOSYNTHETIC PROTEIN 28-RELATED"/>
    <property type="match status" value="1"/>
</dbReference>
<keyword evidence="6" id="KW-0752">Steroid biosynthesis</keyword>
<proteinExistence type="inferred from homology"/>
<keyword evidence="3" id="KW-0444">Lipid biosynthesis</keyword>
<protein>
    <recommendedName>
        <fullName evidence="16">Ergosterol biosynthetic protein 28</fullName>
    </recommendedName>
</protein>